<gene>
    <name evidence="1" type="ORF">BKA67DRAFT_531515</name>
</gene>
<dbReference type="Proteomes" id="UP000758603">
    <property type="component" value="Unassembled WGS sequence"/>
</dbReference>
<keyword evidence="2" id="KW-1185">Reference proteome</keyword>
<sequence>MDFARVISMDPVGGTLVESIRTTAQQRRFRLLFGLYPASMQGHPYKIPLPEITQSRQPRGPNTGLEIVVHAKAATHLASVAKRIIPITNLLAWGRPLRVSKHDAKSVMRDKAAWDETPARPVSQASAEKEPLVRVVEGFQKAGKWISLPDPDCDELTQVPTDNRWSN</sequence>
<dbReference type="EMBL" id="JAGPXC010000002">
    <property type="protein sequence ID" value="KAH6656229.1"/>
    <property type="molecule type" value="Genomic_DNA"/>
</dbReference>
<evidence type="ECO:0000313" key="2">
    <source>
        <dbReference type="Proteomes" id="UP000758603"/>
    </source>
</evidence>
<proteinExistence type="predicted"/>
<comment type="caution">
    <text evidence="1">The sequence shown here is derived from an EMBL/GenBank/DDBJ whole genome shotgun (WGS) entry which is preliminary data.</text>
</comment>
<name>A0A9P8UQ89_9PEZI</name>
<reference evidence="1" key="1">
    <citation type="journal article" date="2021" name="Nat. Commun.">
        <title>Genetic determinants of endophytism in the Arabidopsis root mycobiome.</title>
        <authorList>
            <person name="Mesny F."/>
            <person name="Miyauchi S."/>
            <person name="Thiergart T."/>
            <person name="Pickel B."/>
            <person name="Atanasova L."/>
            <person name="Karlsson M."/>
            <person name="Huettel B."/>
            <person name="Barry K.W."/>
            <person name="Haridas S."/>
            <person name="Chen C."/>
            <person name="Bauer D."/>
            <person name="Andreopoulos W."/>
            <person name="Pangilinan J."/>
            <person name="LaButti K."/>
            <person name="Riley R."/>
            <person name="Lipzen A."/>
            <person name="Clum A."/>
            <person name="Drula E."/>
            <person name="Henrissat B."/>
            <person name="Kohler A."/>
            <person name="Grigoriev I.V."/>
            <person name="Martin F.M."/>
            <person name="Hacquard S."/>
        </authorList>
    </citation>
    <scope>NUCLEOTIDE SEQUENCE</scope>
    <source>
        <strain evidence="1">MPI-SDFR-AT-0073</strain>
    </source>
</reference>
<protein>
    <submittedName>
        <fullName evidence="1">Uncharacterized protein</fullName>
    </submittedName>
</protein>
<dbReference type="GeneID" id="70128282"/>
<dbReference type="AlphaFoldDB" id="A0A9P8UQ89"/>
<organism evidence="1 2">
    <name type="scientific">Truncatella angustata</name>
    <dbReference type="NCBI Taxonomy" id="152316"/>
    <lineage>
        <taxon>Eukaryota</taxon>
        <taxon>Fungi</taxon>
        <taxon>Dikarya</taxon>
        <taxon>Ascomycota</taxon>
        <taxon>Pezizomycotina</taxon>
        <taxon>Sordariomycetes</taxon>
        <taxon>Xylariomycetidae</taxon>
        <taxon>Amphisphaeriales</taxon>
        <taxon>Sporocadaceae</taxon>
        <taxon>Truncatella</taxon>
    </lineage>
</organism>
<dbReference type="RefSeq" id="XP_045960463.1">
    <property type="nucleotide sequence ID" value="XM_046099390.1"/>
</dbReference>
<accession>A0A9P8UQ89</accession>
<evidence type="ECO:0000313" key="1">
    <source>
        <dbReference type="EMBL" id="KAH6656229.1"/>
    </source>
</evidence>